<dbReference type="STRING" id="1121395.SAMN02745215_00948"/>
<proteinExistence type="predicted"/>
<dbReference type="Proteomes" id="UP000184010">
    <property type="component" value="Unassembled WGS sequence"/>
</dbReference>
<organism evidence="2 3">
    <name type="scientific">Desulfitobacterium chlororespirans DSM 11544</name>
    <dbReference type="NCBI Taxonomy" id="1121395"/>
    <lineage>
        <taxon>Bacteria</taxon>
        <taxon>Bacillati</taxon>
        <taxon>Bacillota</taxon>
        <taxon>Clostridia</taxon>
        <taxon>Eubacteriales</taxon>
        <taxon>Desulfitobacteriaceae</taxon>
        <taxon>Desulfitobacterium</taxon>
    </lineage>
</organism>
<gene>
    <name evidence="2" type="ORF">SAMN02745215_00948</name>
</gene>
<protein>
    <recommendedName>
        <fullName evidence="1">GyrI-like small molecule binding domain-containing protein</fullName>
    </recommendedName>
</protein>
<dbReference type="InterPro" id="IPR008319">
    <property type="entry name" value="GyrI-like_CCH_Lin2189-like"/>
</dbReference>
<dbReference type="Gene3D" id="3.20.80.10">
    <property type="entry name" value="Regulatory factor, effector binding domain"/>
    <property type="match status" value="1"/>
</dbReference>
<dbReference type="RefSeq" id="WP_072771506.1">
    <property type="nucleotide sequence ID" value="NZ_FRDN01000004.1"/>
</dbReference>
<evidence type="ECO:0000313" key="3">
    <source>
        <dbReference type="Proteomes" id="UP000184010"/>
    </source>
</evidence>
<dbReference type="InterPro" id="IPR029442">
    <property type="entry name" value="GyrI-like"/>
</dbReference>
<dbReference type="EMBL" id="FRDN01000004">
    <property type="protein sequence ID" value="SHN58594.1"/>
    <property type="molecule type" value="Genomic_DNA"/>
</dbReference>
<sequence length="213" mass="24371">MAGEKLDYKKAYKDLYLPKPKPMLVEVPPMNFIIVDGQGDPNPEGGEYQQAVELLYAITYTIKMSKLSGSPPAGYIEYVVPPLEGLWWCRGSAFDLQDRESWLWTSMIRQPEFVTEEVFQWAAAECQRKKPGLDVAKVRFEKFSEGLCVQMMHLGPFADEPASLERMKAFMEQNELVDMTGAERKHHEIYLSDPRKTSPEKLKTVLRHPVAKA</sequence>
<name>A0A1M7SJH5_9FIRM</name>
<reference evidence="3" key="1">
    <citation type="submission" date="2016-12" db="EMBL/GenBank/DDBJ databases">
        <authorList>
            <person name="Varghese N."/>
            <person name="Submissions S."/>
        </authorList>
    </citation>
    <scope>NUCLEOTIDE SEQUENCE [LARGE SCALE GENOMIC DNA]</scope>
    <source>
        <strain evidence="3">DSM 11544</strain>
    </source>
</reference>
<evidence type="ECO:0000259" key="1">
    <source>
        <dbReference type="Pfam" id="PF06445"/>
    </source>
</evidence>
<accession>A0A1M7SJH5</accession>
<feature type="domain" description="GyrI-like small molecule binding" evidence="1">
    <location>
        <begin position="21"/>
        <end position="210"/>
    </location>
</feature>
<evidence type="ECO:0000313" key="2">
    <source>
        <dbReference type="EMBL" id="SHN58594.1"/>
    </source>
</evidence>
<dbReference type="InterPro" id="IPR011256">
    <property type="entry name" value="Reg_factor_effector_dom_sf"/>
</dbReference>
<dbReference type="PIRSF" id="PIRSF031644">
    <property type="entry name" value="UCP031644"/>
    <property type="match status" value="1"/>
</dbReference>
<dbReference type="Pfam" id="PF06445">
    <property type="entry name" value="GyrI-like"/>
    <property type="match status" value="1"/>
</dbReference>
<dbReference type="AlphaFoldDB" id="A0A1M7SJH5"/>
<keyword evidence="3" id="KW-1185">Reference proteome</keyword>